<dbReference type="InParanoid" id="A0D8T2"/>
<proteinExistence type="predicted"/>
<dbReference type="RefSeq" id="XP_001446846.1">
    <property type="nucleotide sequence ID" value="XM_001446809.1"/>
</dbReference>
<dbReference type="EMBL" id="CT868330">
    <property type="protein sequence ID" value="CAK79449.1"/>
    <property type="molecule type" value="Genomic_DNA"/>
</dbReference>
<sequence length="130" mass="15143">MSKTLLVSNQVESQAQEDLLRNAISSQVKMAQRVGFNEIYKTSKLTNLPTQLPIYCNQLLEFMQSLKYQLQIWNQILVDVQVSHYLYFVINGQILFKFAQRPKDQIQVPHSKAKMLIVLQELMNQLDISI</sequence>
<dbReference type="Proteomes" id="UP000000600">
    <property type="component" value="Unassembled WGS sequence"/>
</dbReference>
<accession>A0D8T2</accession>
<dbReference type="HOGENOM" id="CLU_1942171_0_0_1"/>
<organism evidence="1 2">
    <name type="scientific">Paramecium tetraurelia</name>
    <dbReference type="NCBI Taxonomy" id="5888"/>
    <lineage>
        <taxon>Eukaryota</taxon>
        <taxon>Sar</taxon>
        <taxon>Alveolata</taxon>
        <taxon>Ciliophora</taxon>
        <taxon>Intramacronucleata</taxon>
        <taxon>Oligohymenophorea</taxon>
        <taxon>Peniculida</taxon>
        <taxon>Parameciidae</taxon>
        <taxon>Paramecium</taxon>
    </lineage>
</organism>
<evidence type="ECO:0000313" key="1">
    <source>
        <dbReference type="EMBL" id="CAK79449.1"/>
    </source>
</evidence>
<protein>
    <submittedName>
        <fullName evidence="1">Uncharacterized protein</fullName>
    </submittedName>
</protein>
<dbReference type="GeneID" id="5032630"/>
<name>A0D8T2_PARTE</name>
<gene>
    <name evidence="1" type="ORF">GSPATT00014395001</name>
</gene>
<reference evidence="1 2" key="1">
    <citation type="journal article" date="2006" name="Nature">
        <title>Global trends of whole-genome duplications revealed by the ciliate Paramecium tetraurelia.</title>
        <authorList>
            <consortium name="Genoscope"/>
            <person name="Aury J.-M."/>
            <person name="Jaillon O."/>
            <person name="Duret L."/>
            <person name="Noel B."/>
            <person name="Jubin C."/>
            <person name="Porcel B.M."/>
            <person name="Segurens B."/>
            <person name="Daubin V."/>
            <person name="Anthouard V."/>
            <person name="Aiach N."/>
            <person name="Arnaiz O."/>
            <person name="Billaut A."/>
            <person name="Beisson J."/>
            <person name="Blanc I."/>
            <person name="Bouhouche K."/>
            <person name="Camara F."/>
            <person name="Duharcourt S."/>
            <person name="Guigo R."/>
            <person name="Gogendeau D."/>
            <person name="Katinka M."/>
            <person name="Keller A.-M."/>
            <person name="Kissmehl R."/>
            <person name="Klotz C."/>
            <person name="Koll F."/>
            <person name="Le Moue A."/>
            <person name="Lepere C."/>
            <person name="Malinsky S."/>
            <person name="Nowacki M."/>
            <person name="Nowak J.K."/>
            <person name="Plattner H."/>
            <person name="Poulain J."/>
            <person name="Ruiz F."/>
            <person name="Serrano V."/>
            <person name="Zagulski M."/>
            <person name="Dessen P."/>
            <person name="Betermier M."/>
            <person name="Weissenbach J."/>
            <person name="Scarpelli C."/>
            <person name="Schachter V."/>
            <person name="Sperling L."/>
            <person name="Meyer E."/>
            <person name="Cohen J."/>
            <person name="Wincker P."/>
        </authorList>
    </citation>
    <scope>NUCLEOTIDE SEQUENCE [LARGE SCALE GENOMIC DNA]</scope>
    <source>
        <strain evidence="1 2">Stock d4-2</strain>
    </source>
</reference>
<dbReference type="AlphaFoldDB" id="A0D8T2"/>
<evidence type="ECO:0000313" key="2">
    <source>
        <dbReference type="Proteomes" id="UP000000600"/>
    </source>
</evidence>
<keyword evidence="2" id="KW-1185">Reference proteome</keyword>
<dbReference type="KEGG" id="ptm:GSPATT00014395001"/>